<sequence length="528" mass="60822">MRFSAGKQRFFLIYFLNKKETANKAFIIIIWAAYLIADWAAGFAVGLIFDSEEKYTASGAINNTVSFLVTKNHGIFSTVSSRTKDDTGLLLMWTLFYCYCAYTHYKGNNLAIKIEYVNDVESETAGEKSSDTVGRFDSHHLVQRAHEFAYMYKGLIVDHMFSSHEHIGSREFFSKRSTEDALKLLEIQLNYFYDLLHTKVLVATSSMEIATRFVSTGLVVAAFALFPIIEEKGTFEQTFDVFVTYALFFGVLGLDMVTLLLWFYSDWAVAYLENFDKDSLRFKVINKLLSPKEQPQSKIPSPKKPWRIKKVISRRWSENLSQFNFLNYCYQQRSRSRSRIKTISDIISNSNRDKLKYVSSRHFDPYVWEFFFDKLLEKSYFADDAEEAKRLSSARGERILENGDFDYSISSFDAREFSKRLSDYMFYLLYQQQGMMSEVSGISKLRFKCTSSEASRFFSEYGGQDLVQGCKNILEVNTSVKPVHVKGGRSKSVLFDACMLAKEIQKLSPDIKWKVTSMGGIVVICCES</sequence>
<feature type="domain" description="DUF4220" evidence="2">
    <location>
        <begin position="115"/>
        <end position="328"/>
    </location>
</feature>
<reference evidence="3" key="2">
    <citation type="submission" date="2021-01" db="UniProtKB">
        <authorList>
            <consortium name="EnsemblPlants"/>
        </authorList>
    </citation>
    <scope>IDENTIFICATION</scope>
</reference>
<evidence type="ECO:0000256" key="1">
    <source>
        <dbReference type="SAM" id="Phobius"/>
    </source>
</evidence>
<keyword evidence="1" id="KW-0812">Transmembrane</keyword>
<name>A0A7N2L3R3_QUELO</name>
<reference evidence="3 4" key="1">
    <citation type="journal article" date="2016" name="G3 (Bethesda)">
        <title>First Draft Assembly and Annotation of the Genome of a California Endemic Oak Quercus lobata Nee (Fagaceae).</title>
        <authorList>
            <person name="Sork V.L."/>
            <person name="Fitz-Gibbon S.T."/>
            <person name="Puiu D."/>
            <person name="Crepeau M."/>
            <person name="Gugger P.F."/>
            <person name="Sherman R."/>
            <person name="Stevens K."/>
            <person name="Langley C.H."/>
            <person name="Pellegrini M."/>
            <person name="Salzberg S.L."/>
        </authorList>
    </citation>
    <scope>NUCLEOTIDE SEQUENCE [LARGE SCALE GENOMIC DNA]</scope>
    <source>
        <strain evidence="3 4">cv. SW786</strain>
    </source>
</reference>
<organism evidence="3 4">
    <name type="scientific">Quercus lobata</name>
    <name type="common">Valley oak</name>
    <dbReference type="NCBI Taxonomy" id="97700"/>
    <lineage>
        <taxon>Eukaryota</taxon>
        <taxon>Viridiplantae</taxon>
        <taxon>Streptophyta</taxon>
        <taxon>Embryophyta</taxon>
        <taxon>Tracheophyta</taxon>
        <taxon>Spermatophyta</taxon>
        <taxon>Magnoliopsida</taxon>
        <taxon>eudicotyledons</taxon>
        <taxon>Gunneridae</taxon>
        <taxon>Pentapetalae</taxon>
        <taxon>rosids</taxon>
        <taxon>fabids</taxon>
        <taxon>Fagales</taxon>
        <taxon>Fagaceae</taxon>
        <taxon>Quercus</taxon>
    </lineage>
</organism>
<dbReference type="Gramene" id="QL03p005586:mrna">
    <property type="protein sequence ID" value="QL03p005586:mrna"/>
    <property type="gene ID" value="QL03p005586"/>
</dbReference>
<feature type="transmembrane region" description="Helical" evidence="1">
    <location>
        <begin position="241"/>
        <end position="264"/>
    </location>
</feature>
<dbReference type="AlphaFoldDB" id="A0A7N2L3R3"/>
<evidence type="ECO:0000259" key="2">
    <source>
        <dbReference type="Pfam" id="PF13968"/>
    </source>
</evidence>
<proteinExistence type="predicted"/>
<keyword evidence="4" id="KW-1185">Reference proteome</keyword>
<feature type="transmembrane region" description="Helical" evidence="1">
    <location>
        <begin position="87"/>
        <end position="105"/>
    </location>
</feature>
<dbReference type="InParanoid" id="A0A7N2L3R3"/>
<keyword evidence="1" id="KW-0472">Membrane</keyword>
<accession>A0A7N2L3R3</accession>
<dbReference type="InterPro" id="IPR025315">
    <property type="entry name" value="DUF4220"/>
</dbReference>
<dbReference type="EnsemblPlants" id="QL03p005586:mrna">
    <property type="protein sequence ID" value="QL03p005586:mrna"/>
    <property type="gene ID" value="QL03p005586"/>
</dbReference>
<keyword evidence="1" id="KW-1133">Transmembrane helix</keyword>
<dbReference type="EMBL" id="LRBV02000003">
    <property type="status" value="NOT_ANNOTATED_CDS"/>
    <property type="molecule type" value="Genomic_DNA"/>
</dbReference>
<feature type="transmembrane region" description="Helical" evidence="1">
    <location>
        <begin position="209"/>
        <end position="229"/>
    </location>
</feature>
<feature type="transmembrane region" description="Helical" evidence="1">
    <location>
        <begin position="25"/>
        <end position="49"/>
    </location>
</feature>
<protein>
    <recommendedName>
        <fullName evidence="2">DUF4220 domain-containing protein</fullName>
    </recommendedName>
</protein>
<dbReference type="Proteomes" id="UP000594261">
    <property type="component" value="Chromosome 3"/>
</dbReference>
<dbReference type="PANTHER" id="PTHR31325">
    <property type="entry name" value="OS01G0798800 PROTEIN-RELATED"/>
    <property type="match status" value="1"/>
</dbReference>
<evidence type="ECO:0000313" key="3">
    <source>
        <dbReference type="EnsemblPlants" id="QL03p005586:mrna"/>
    </source>
</evidence>
<dbReference type="Pfam" id="PF13968">
    <property type="entry name" value="DUF4220"/>
    <property type="match status" value="1"/>
</dbReference>
<evidence type="ECO:0000313" key="4">
    <source>
        <dbReference type="Proteomes" id="UP000594261"/>
    </source>
</evidence>